<organism evidence="2 3">
    <name type="scientific">Alteriqipengyuania halimionae</name>
    <dbReference type="NCBI Taxonomy" id="1926630"/>
    <lineage>
        <taxon>Bacteria</taxon>
        <taxon>Pseudomonadati</taxon>
        <taxon>Pseudomonadota</taxon>
        <taxon>Alphaproteobacteria</taxon>
        <taxon>Sphingomonadales</taxon>
        <taxon>Erythrobacteraceae</taxon>
        <taxon>Alteriqipengyuania</taxon>
    </lineage>
</organism>
<sequence>MLRTFAAAAILATVPLAATPVMADEDGHPELSGSVKAFHDVLRVDWHAEKGDARNAAACRNVGDYIALSREIARQSAPAEADASAWGTATAGLTDASVALGAYCAGGVAANVEAGLATLHERFHDIMKAMRGAQNET</sequence>
<dbReference type="Proteomes" id="UP000429229">
    <property type="component" value="Unassembled WGS sequence"/>
</dbReference>
<keyword evidence="3" id="KW-1185">Reference proteome</keyword>
<gene>
    <name evidence="2" type="ORF">GRI68_00630</name>
</gene>
<dbReference type="EMBL" id="WTYR01000001">
    <property type="protein sequence ID" value="MXP08686.1"/>
    <property type="molecule type" value="Genomic_DNA"/>
</dbReference>
<comment type="caution">
    <text evidence="2">The sequence shown here is derived from an EMBL/GenBank/DDBJ whole genome shotgun (WGS) entry which is preliminary data.</text>
</comment>
<feature type="chain" id="PRO_5026149646" description="UrcA family protein" evidence="1">
    <location>
        <begin position="24"/>
        <end position="137"/>
    </location>
</feature>
<dbReference type="RefSeq" id="WP_160615218.1">
    <property type="nucleotide sequence ID" value="NZ_WTYR01000001.1"/>
</dbReference>
<accession>A0A6I4TYR2</accession>
<evidence type="ECO:0000313" key="2">
    <source>
        <dbReference type="EMBL" id="MXP08686.1"/>
    </source>
</evidence>
<evidence type="ECO:0000256" key="1">
    <source>
        <dbReference type="SAM" id="SignalP"/>
    </source>
</evidence>
<name>A0A6I4TYR2_9SPHN</name>
<dbReference type="AlphaFoldDB" id="A0A6I4TYR2"/>
<evidence type="ECO:0000313" key="3">
    <source>
        <dbReference type="Proteomes" id="UP000429229"/>
    </source>
</evidence>
<feature type="signal peptide" evidence="1">
    <location>
        <begin position="1"/>
        <end position="23"/>
    </location>
</feature>
<keyword evidence="1" id="KW-0732">Signal</keyword>
<protein>
    <recommendedName>
        <fullName evidence="4">UrcA family protein</fullName>
    </recommendedName>
</protein>
<reference evidence="2 3" key="1">
    <citation type="submission" date="2019-12" db="EMBL/GenBank/DDBJ databases">
        <title>Genomic-based taxomic classification of the family Erythrobacteraceae.</title>
        <authorList>
            <person name="Xu L."/>
        </authorList>
    </citation>
    <scope>NUCLEOTIDE SEQUENCE [LARGE SCALE GENOMIC DNA]</scope>
    <source>
        <strain evidence="2 3">LMG 29519</strain>
    </source>
</reference>
<proteinExistence type="predicted"/>
<evidence type="ECO:0008006" key="4">
    <source>
        <dbReference type="Google" id="ProtNLM"/>
    </source>
</evidence>